<dbReference type="EMBL" id="VJMH01006378">
    <property type="protein sequence ID" value="KAF0690455.1"/>
    <property type="molecule type" value="Genomic_DNA"/>
</dbReference>
<protein>
    <submittedName>
        <fullName evidence="5">Aste57867_18187 protein</fullName>
    </submittedName>
</protein>
<dbReference type="PANTHER" id="PTHR11579:SF9">
    <property type="entry name" value="PROTEIN-L-ISOASPARTATE O-METHYLTRANSFERASE"/>
    <property type="match status" value="1"/>
</dbReference>
<dbReference type="Pfam" id="PF01135">
    <property type="entry name" value="PCMT"/>
    <property type="match status" value="1"/>
</dbReference>
<keyword evidence="2" id="KW-0175">Coiled coil</keyword>
<gene>
    <name evidence="5" type="primary">Aste57867_18187</name>
    <name evidence="4" type="ORF">As57867_018125</name>
    <name evidence="5" type="ORF">ASTE57867_18187</name>
</gene>
<evidence type="ECO:0000256" key="1">
    <source>
        <dbReference type="ARBA" id="ARBA00005369"/>
    </source>
</evidence>
<feature type="region of interest" description="Disordered" evidence="3">
    <location>
        <begin position="378"/>
        <end position="412"/>
    </location>
</feature>
<dbReference type="InterPro" id="IPR029063">
    <property type="entry name" value="SAM-dependent_MTases_sf"/>
</dbReference>
<keyword evidence="6" id="KW-1185">Reference proteome</keyword>
<organism evidence="5 6">
    <name type="scientific">Aphanomyces stellatus</name>
    <dbReference type="NCBI Taxonomy" id="120398"/>
    <lineage>
        <taxon>Eukaryota</taxon>
        <taxon>Sar</taxon>
        <taxon>Stramenopiles</taxon>
        <taxon>Oomycota</taxon>
        <taxon>Saprolegniomycetes</taxon>
        <taxon>Saprolegniales</taxon>
        <taxon>Verrucalvaceae</taxon>
        <taxon>Aphanomyces</taxon>
    </lineage>
</organism>
<dbReference type="SUPFAM" id="SSF53335">
    <property type="entry name" value="S-adenosyl-L-methionine-dependent methyltransferases"/>
    <property type="match status" value="1"/>
</dbReference>
<sequence length="412" mass="46871">MAWFSSGSTNDELAMALKGHDIIKSKDVLDAFRTVDRAHFVPRNMVSRAYKDYPIREGNVHLSAPHIYAQVMEALELTHGVSFLNIGSGSGYLSCLVGAITGKDAINHGLEIDGTVVQACRSSLEMYMSEEKTPPVQRDHNNQDDEIYNDDVEDELDFHSDSADEEPEDAFNTRKSDVGVCEVVCGDAFRMDTKKNVKYDRIYIGAGAPERMIDTVKELLNPFGIAVGPFGDKLLKIRRRDANRFSEVVLGNVTFAPMRENTTNNAFAEPITYFPPQVWAPYQHGQYPRRFKEAVAMLLTTDSHLPTTLWLRVFEYFSHDWFNEELSATEKLRVLLEIETNAREEAEKRALKAENERDKFRLLLWRQQNQIQHLMARLSRGESSNNGDVDQMEDDEDLSSADEVENEDMDEA</sequence>
<evidence type="ECO:0000256" key="2">
    <source>
        <dbReference type="SAM" id="Coils"/>
    </source>
</evidence>
<evidence type="ECO:0000313" key="6">
    <source>
        <dbReference type="Proteomes" id="UP000332933"/>
    </source>
</evidence>
<dbReference type="Proteomes" id="UP000332933">
    <property type="component" value="Unassembled WGS sequence"/>
</dbReference>
<dbReference type="AlphaFoldDB" id="A0A485LB12"/>
<reference evidence="5 6" key="1">
    <citation type="submission" date="2019-03" db="EMBL/GenBank/DDBJ databases">
        <authorList>
            <person name="Gaulin E."/>
            <person name="Dumas B."/>
        </authorList>
    </citation>
    <scope>NUCLEOTIDE SEQUENCE [LARGE SCALE GENOMIC DNA]</scope>
    <source>
        <strain evidence="5">CBS 568.67</strain>
    </source>
</reference>
<dbReference type="InterPro" id="IPR000682">
    <property type="entry name" value="PCMT"/>
</dbReference>
<dbReference type="OrthoDB" id="10257972at2759"/>
<dbReference type="Gene3D" id="3.40.50.150">
    <property type="entry name" value="Vaccinia Virus protein VP39"/>
    <property type="match status" value="2"/>
</dbReference>
<dbReference type="PANTHER" id="PTHR11579">
    <property type="entry name" value="PROTEIN-L-ISOASPARTATE O-METHYLTRANSFERASE"/>
    <property type="match status" value="1"/>
</dbReference>
<proteinExistence type="inferred from homology"/>
<comment type="similarity">
    <text evidence="1">Belongs to the methyltransferase superfamily. L-isoaspartyl/D-aspartyl protein methyltransferase family.</text>
</comment>
<feature type="compositionally biased region" description="Acidic residues" evidence="3">
    <location>
        <begin position="390"/>
        <end position="412"/>
    </location>
</feature>
<dbReference type="GO" id="GO:0005737">
    <property type="term" value="C:cytoplasm"/>
    <property type="evidence" value="ECO:0007669"/>
    <property type="project" value="TreeGrafter"/>
</dbReference>
<evidence type="ECO:0000313" key="5">
    <source>
        <dbReference type="EMBL" id="VFT94925.1"/>
    </source>
</evidence>
<dbReference type="GO" id="GO:0004719">
    <property type="term" value="F:protein-L-isoaspartate (D-aspartate) O-methyltransferase activity"/>
    <property type="evidence" value="ECO:0007669"/>
    <property type="project" value="InterPro"/>
</dbReference>
<evidence type="ECO:0000313" key="4">
    <source>
        <dbReference type="EMBL" id="KAF0690455.1"/>
    </source>
</evidence>
<dbReference type="EMBL" id="CAADRA010006399">
    <property type="protein sequence ID" value="VFT94925.1"/>
    <property type="molecule type" value="Genomic_DNA"/>
</dbReference>
<evidence type="ECO:0000256" key="3">
    <source>
        <dbReference type="SAM" id="MobiDB-lite"/>
    </source>
</evidence>
<accession>A0A485LB12</accession>
<feature type="coiled-coil region" evidence="2">
    <location>
        <begin position="329"/>
        <end position="363"/>
    </location>
</feature>
<reference evidence="4" key="2">
    <citation type="submission" date="2019-06" db="EMBL/GenBank/DDBJ databases">
        <title>Genomics analysis of Aphanomyces spp. identifies a new class of oomycete effector associated with host adaptation.</title>
        <authorList>
            <person name="Gaulin E."/>
        </authorList>
    </citation>
    <scope>NUCLEOTIDE SEQUENCE</scope>
    <source>
        <strain evidence="4">CBS 578.67</strain>
    </source>
</reference>
<name>A0A485LB12_9STRA</name>